<comment type="similarity">
    <text evidence="3 11">Belongs to the gamma-glutamyltransferase family.</text>
</comment>
<feature type="compositionally biased region" description="Low complexity" evidence="12">
    <location>
        <begin position="401"/>
        <end position="417"/>
    </location>
</feature>
<dbReference type="RefSeq" id="WP_015108734.1">
    <property type="nucleotide sequence ID" value="NC_019675.1"/>
</dbReference>
<feature type="signal peptide" evidence="13">
    <location>
        <begin position="1"/>
        <end position="23"/>
    </location>
</feature>
<keyword evidence="11" id="KW-0317">Glutathione biosynthesis</keyword>
<dbReference type="PANTHER" id="PTHR43199:SF1">
    <property type="entry name" value="GLUTATHIONE HYDROLASE PROENZYME"/>
    <property type="match status" value="1"/>
</dbReference>
<dbReference type="EC" id="2.3.2.2" evidence="11"/>
<sequence length="607" mass="62504">MSVALRGAAGAALLLLAVPVAQAQAQAPAALAAPESNVLLEGEQRFRPLWSARGLVAAQEPLASAAGAAILRQGGNAVDGAVATAFALAVTLPQAGNLGGGGFLLLWLPGPSPARQRGCLAGAAAGTNAAGPELAIGGGTAVAVNFRETAPAAATATMFLGPDGQVDRARATRSLLSTAVPGSVAGLALAQRCYGRLPLAQVMAPAIRLAVDGFPVSRELSDSLAAAAPRLQTDTVSRSLFLPPPVPGTRLRQRELAASLRRIAAEGENGFYRGPVADALVVAMERGGGLISHNDLRAYRAQLVRPLRREFRGHPVLSMPPPGGGLTLLQLLGILEPFDLAASGLNAAASLHPMAEAMNLAYRDRNALLGDPDQVPVPVERLLSPAHLDALRRRIDPQRHTPAPGLEAAAATEGTNTTHLSVADRQGGLAALTTTLNFPYGNGITVPGMGFLLNNEMDDFTALPGSANAFGLRQGSANAIAPGRRPLSSMAPTLVFRPDGRPWIATGSPGGSRIITTVLQVLLNRMVHGLNLAGAVATPRIHSQLWPDRIDLEQGVSPDTRRLLEAMGHSVRQSPSMGAANSVEVLEGGGSLGAVDPRRAEGPAVAE</sequence>
<comment type="catalytic activity">
    <reaction evidence="8 11">
        <text>an N-terminal (5-L-glutamyl)-[peptide] + an alpha-amino acid = 5-L-glutamyl amino acid + an N-terminal L-alpha-aminoacyl-[peptide]</text>
        <dbReference type="Rhea" id="RHEA:23904"/>
        <dbReference type="Rhea" id="RHEA-COMP:9780"/>
        <dbReference type="Rhea" id="RHEA-COMP:9795"/>
        <dbReference type="ChEBI" id="CHEBI:77644"/>
        <dbReference type="ChEBI" id="CHEBI:78597"/>
        <dbReference type="ChEBI" id="CHEBI:78599"/>
        <dbReference type="ChEBI" id="CHEBI:78608"/>
        <dbReference type="EC" id="2.3.2.2"/>
    </reaction>
</comment>
<dbReference type="SUPFAM" id="SSF56235">
    <property type="entry name" value="N-terminal nucleophile aminohydrolases (Ntn hydrolases)"/>
    <property type="match status" value="1"/>
</dbReference>
<dbReference type="PRINTS" id="PR01210">
    <property type="entry name" value="GGTRANSPTASE"/>
</dbReference>
<reference evidence="15" key="1">
    <citation type="journal article" date="2013" name="Proc. Natl. Acad. Sci. U.S.A.">
        <title>Improving the coverage of the cyanobacterial phylum using diversity-driven genome sequencing.</title>
        <authorList>
            <person name="Shih P.M."/>
            <person name="Wu D."/>
            <person name="Latifi A."/>
            <person name="Axen S.D."/>
            <person name="Fewer D.P."/>
            <person name="Talla E."/>
            <person name="Calteau A."/>
            <person name="Cai F."/>
            <person name="Tandeau de Marsac N."/>
            <person name="Rippka R."/>
            <person name="Herdman M."/>
            <person name="Sivonen K."/>
            <person name="Coursin T."/>
            <person name="Laurent T."/>
            <person name="Goodwin L."/>
            <person name="Nolan M."/>
            <person name="Davenport K.W."/>
            <person name="Han C.S."/>
            <person name="Rubin E.M."/>
            <person name="Eisen J.A."/>
            <person name="Woyke T."/>
            <person name="Gugger M."/>
            <person name="Kerfeld C.A."/>
        </authorList>
    </citation>
    <scope>NUCLEOTIDE SEQUENCE [LARGE SCALE GENOMIC DNA]</scope>
    <source>
        <strain evidence="15">ATCC 27147 / PCC 6307</strain>
    </source>
</reference>
<accession>K9P592</accession>
<dbReference type="GO" id="GO:0103068">
    <property type="term" value="F:leukotriene C4 gamma-glutamyl transferase activity"/>
    <property type="evidence" value="ECO:0007669"/>
    <property type="project" value="UniProtKB-EC"/>
</dbReference>
<feature type="active site" description="Nucleophile" evidence="9">
    <location>
        <position position="417"/>
    </location>
</feature>
<feature type="binding site" evidence="10">
    <location>
        <position position="511"/>
    </location>
    <ligand>
        <name>L-glutamate</name>
        <dbReference type="ChEBI" id="CHEBI:29985"/>
    </ligand>
</feature>
<evidence type="ECO:0000313" key="14">
    <source>
        <dbReference type="EMBL" id="AFY28280.1"/>
    </source>
</evidence>
<evidence type="ECO:0000256" key="6">
    <source>
        <dbReference type="ARBA" id="ARBA00023145"/>
    </source>
</evidence>
<dbReference type="EC" id="3.4.19.13" evidence="11"/>
<dbReference type="GO" id="GO:0036374">
    <property type="term" value="F:glutathione hydrolase activity"/>
    <property type="evidence" value="ECO:0007669"/>
    <property type="project" value="UniProtKB-UniRule"/>
</dbReference>
<evidence type="ECO:0000256" key="1">
    <source>
        <dbReference type="ARBA" id="ARBA00001049"/>
    </source>
</evidence>
<keyword evidence="4 11" id="KW-0808">Transferase</keyword>
<dbReference type="InterPro" id="IPR043137">
    <property type="entry name" value="GGT_ssub_C"/>
</dbReference>
<dbReference type="EMBL" id="CP003495">
    <property type="protein sequence ID" value="AFY28280.1"/>
    <property type="molecule type" value="Genomic_DNA"/>
</dbReference>
<evidence type="ECO:0000256" key="4">
    <source>
        <dbReference type="ARBA" id="ARBA00022679"/>
    </source>
</evidence>
<evidence type="ECO:0000256" key="11">
    <source>
        <dbReference type="RuleBase" id="RU368036"/>
    </source>
</evidence>
<dbReference type="InterPro" id="IPR043138">
    <property type="entry name" value="GGT_lsub"/>
</dbReference>
<dbReference type="KEGG" id="cgc:Cyagr_1099"/>
<dbReference type="PANTHER" id="PTHR43199">
    <property type="entry name" value="GLUTATHIONE HYDROLASE"/>
    <property type="match status" value="1"/>
</dbReference>
<comment type="subunit">
    <text evidence="11">This enzyme consists of two polypeptide chains, which are synthesized in precursor form from a single polypeptide.</text>
</comment>
<gene>
    <name evidence="14" type="ordered locus">Cyagr_1099</name>
</gene>
<evidence type="ECO:0000313" key="15">
    <source>
        <dbReference type="Proteomes" id="UP000010388"/>
    </source>
</evidence>
<dbReference type="NCBIfam" id="TIGR00066">
    <property type="entry name" value="g_glut_trans"/>
    <property type="match status" value="1"/>
</dbReference>
<evidence type="ECO:0000256" key="5">
    <source>
        <dbReference type="ARBA" id="ARBA00022801"/>
    </source>
</evidence>
<name>K9P592_CYAGP</name>
<dbReference type="UniPathway" id="UPA00204"/>
<evidence type="ECO:0000256" key="8">
    <source>
        <dbReference type="ARBA" id="ARBA00047417"/>
    </source>
</evidence>
<feature type="chain" id="PRO_5003934501" description="Glutathione hydrolase proenzyme" evidence="13">
    <location>
        <begin position="24"/>
        <end position="607"/>
    </location>
</feature>
<feature type="region of interest" description="Disordered" evidence="12">
    <location>
        <begin position="588"/>
        <end position="607"/>
    </location>
</feature>
<comment type="catalytic activity">
    <reaction evidence="1 11">
        <text>an S-substituted glutathione + H2O = an S-substituted L-cysteinylglycine + L-glutamate</text>
        <dbReference type="Rhea" id="RHEA:59468"/>
        <dbReference type="ChEBI" id="CHEBI:15377"/>
        <dbReference type="ChEBI" id="CHEBI:29985"/>
        <dbReference type="ChEBI" id="CHEBI:90779"/>
        <dbReference type="ChEBI" id="CHEBI:143103"/>
        <dbReference type="EC" id="3.4.19.13"/>
    </reaction>
</comment>
<keyword evidence="6 11" id="KW-0865">Zymogen</keyword>
<keyword evidence="5 11" id="KW-0378">Hydrolase</keyword>
<proteinExistence type="inferred from homology"/>
<evidence type="ECO:0000256" key="7">
    <source>
        <dbReference type="ARBA" id="ARBA00023315"/>
    </source>
</evidence>
<evidence type="ECO:0000256" key="12">
    <source>
        <dbReference type="SAM" id="MobiDB-lite"/>
    </source>
</evidence>
<dbReference type="GO" id="GO:0006751">
    <property type="term" value="P:glutathione catabolic process"/>
    <property type="evidence" value="ECO:0007669"/>
    <property type="project" value="UniProtKB-UniRule"/>
</dbReference>
<dbReference type="STRING" id="292564.Cyagr_1099"/>
<organism evidence="14 15">
    <name type="scientific">Cyanobium gracile (strain ATCC 27147 / PCC 6307)</name>
    <dbReference type="NCBI Taxonomy" id="292564"/>
    <lineage>
        <taxon>Bacteria</taxon>
        <taxon>Bacillati</taxon>
        <taxon>Cyanobacteriota</taxon>
        <taxon>Cyanophyceae</taxon>
        <taxon>Synechococcales</taxon>
        <taxon>Prochlorococcaceae</taxon>
        <taxon>Cyanobium</taxon>
    </lineage>
</organism>
<dbReference type="HOGENOM" id="CLU_014813_0_3_3"/>
<dbReference type="AlphaFoldDB" id="K9P592"/>
<feature type="binding site" evidence="10">
    <location>
        <begin position="488"/>
        <end position="489"/>
    </location>
    <ligand>
        <name>L-glutamate</name>
        <dbReference type="ChEBI" id="CHEBI:29985"/>
    </ligand>
</feature>
<feature type="binding site" evidence="10">
    <location>
        <position position="147"/>
    </location>
    <ligand>
        <name>L-glutamate</name>
        <dbReference type="ChEBI" id="CHEBI:29985"/>
    </ligand>
</feature>
<dbReference type="Proteomes" id="UP000010388">
    <property type="component" value="Chromosome"/>
</dbReference>
<feature type="region of interest" description="Disordered" evidence="12">
    <location>
        <begin position="396"/>
        <end position="417"/>
    </location>
</feature>
<dbReference type="Gene3D" id="1.10.246.130">
    <property type="match status" value="1"/>
</dbReference>
<keyword evidence="7 11" id="KW-0012">Acyltransferase</keyword>
<evidence type="ECO:0000256" key="13">
    <source>
        <dbReference type="SAM" id="SignalP"/>
    </source>
</evidence>
<dbReference type="InterPro" id="IPR051792">
    <property type="entry name" value="GGT_bact"/>
</dbReference>
<dbReference type="InterPro" id="IPR000101">
    <property type="entry name" value="GGT_peptidase"/>
</dbReference>
<dbReference type="Gene3D" id="3.60.20.40">
    <property type="match status" value="1"/>
</dbReference>
<dbReference type="InterPro" id="IPR029055">
    <property type="entry name" value="Ntn_hydrolases_N"/>
</dbReference>
<evidence type="ECO:0000256" key="3">
    <source>
        <dbReference type="ARBA" id="ARBA00009381"/>
    </source>
</evidence>
<evidence type="ECO:0000256" key="9">
    <source>
        <dbReference type="PIRSR" id="PIRSR600101-1"/>
    </source>
</evidence>
<dbReference type="GO" id="GO:0006750">
    <property type="term" value="P:glutathione biosynthetic process"/>
    <property type="evidence" value="ECO:0007669"/>
    <property type="project" value="UniProtKB-KW"/>
</dbReference>
<comment type="PTM">
    <text evidence="11">Cleaved by autocatalysis into a large and a small subunit.</text>
</comment>
<comment type="catalytic activity">
    <reaction evidence="2 11">
        <text>glutathione + H2O = L-cysteinylglycine + L-glutamate</text>
        <dbReference type="Rhea" id="RHEA:28807"/>
        <dbReference type="ChEBI" id="CHEBI:15377"/>
        <dbReference type="ChEBI" id="CHEBI:29985"/>
        <dbReference type="ChEBI" id="CHEBI:57925"/>
        <dbReference type="ChEBI" id="CHEBI:61694"/>
        <dbReference type="EC" id="3.4.19.13"/>
    </reaction>
</comment>
<dbReference type="eggNOG" id="COG0405">
    <property type="taxonomic scope" value="Bacteria"/>
</dbReference>
<feature type="binding site" evidence="10">
    <location>
        <position position="459"/>
    </location>
    <ligand>
        <name>L-glutamate</name>
        <dbReference type="ChEBI" id="CHEBI:29985"/>
    </ligand>
</feature>
<protein>
    <recommendedName>
        <fullName evidence="11">Glutathione hydrolase proenzyme</fullName>
        <ecNumber evidence="11">2.3.2.2</ecNumber>
        <ecNumber evidence="11">3.4.19.13</ecNumber>
    </recommendedName>
    <component>
        <recommendedName>
            <fullName evidence="11">Glutathione hydrolase large chain</fullName>
        </recommendedName>
    </component>
    <component>
        <recommendedName>
            <fullName evidence="11">Glutathione hydrolase small chain</fullName>
        </recommendedName>
    </component>
</protein>
<evidence type="ECO:0000256" key="10">
    <source>
        <dbReference type="PIRSR" id="PIRSR600101-2"/>
    </source>
</evidence>
<feature type="binding site" evidence="10">
    <location>
        <begin position="435"/>
        <end position="437"/>
    </location>
    <ligand>
        <name>L-glutamate</name>
        <dbReference type="ChEBI" id="CHEBI:29985"/>
    </ligand>
</feature>
<dbReference type="PATRIC" id="fig|292564.3.peg.1048"/>
<comment type="pathway">
    <text evidence="11">Sulfur metabolism; glutathione metabolism.</text>
</comment>
<keyword evidence="13" id="KW-0732">Signal</keyword>
<evidence type="ECO:0000256" key="2">
    <source>
        <dbReference type="ARBA" id="ARBA00001089"/>
    </source>
</evidence>
<dbReference type="Pfam" id="PF01019">
    <property type="entry name" value="G_glu_transpept"/>
    <property type="match status" value="2"/>
</dbReference>